<organism evidence="2">
    <name type="scientific">marine sediment metagenome</name>
    <dbReference type="NCBI Taxonomy" id="412755"/>
    <lineage>
        <taxon>unclassified sequences</taxon>
        <taxon>metagenomes</taxon>
        <taxon>ecological metagenomes</taxon>
    </lineage>
</organism>
<evidence type="ECO:0000313" key="2">
    <source>
        <dbReference type="EMBL" id="KKM83798.1"/>
    </source>
</evidence>
<protein>
    <submittedName>
        <fullName evidence="2">Uncharacterized protein</fullName>
    </submittedName>
</protein>
<dbReference type="EMBL" id="LAZR01007662">
    <property type="protein sequence ID" value="KKM83798.1"/>
    <property type="molecule type" value="Genomic_DNA"/>
</dbReference>
<comment type="caution">
    <text evidence="2">The sequence shown here is derived from an EMBL/GenBank/DDBJ whole genome shotgun (WGS) entry which is preliminary data.</text>
</comment>
<keyword evidence="1" id="KW-0175">Coiled coil</keyword>
<proteinExistence type="predicted"/>
<evidence type="ECO:0000256" key="1">
    <source>
        <dbReference type="SAM" id="Coils"/>
    </source>
</evidence>
<dbReference type="AlphaFoldDB" id="A0A0F9KPH4"/>
<gene>
    <name evidence="2" type="ORF">LCGC14_1305760</name>
</gene>
<feature type="coiled-coil region" evidence="1">
    <location>
        <begin position="5"/>
        <end position="32"/>
    </location>
</feature>
<name>A0A0F9KPH4_9ZZZZ</name>
<sequence length="47" mass="5490">MPEDIIAIIKENQCLEKEVELLRKALMKSDTELLNLRMRLVEPPILV</sequence>
<reference evidence="2" key="1">
    <citation type="journal article" date="2015" name="Nature">
        <title>Complex archaea that bridge the gap between prokaryotes and eukaryotes.</title>
        <authorList>
            <person name="Spang A."/>
            <person name="Saw J.H."/>
            <person name="Jorgensen S.L."/>
            <person name="Zaremba-Niedzwiedzka K."/>
            <person name="Martijn J."/>
            <person name="Lind A.E."/>
            <person name="van Eijk R."/>
            <person name="Schleper C."/>
            <person name="Guy L."/>
            <person name="Ettema T.J."/>
        </authorList>
    </citation>
    <scope>NUCLEOTIDE SEQUENCE</scope>
</reference>
<accession>A0A0F9KPH4</accession>